<dbReference type="RefSeq" id="WP_163291076.1">
    <property type="nucleotide sequence ID" value="NZ_JAAGWY010000004.1"/>
</dbReference>
<protein>
    <submittedName>
        <fullName evidence="1">Uncharacterized protein</fullName>
    </submittedName>
</protein>
<evidence type="ECO:0000313" key="2">
    <source>
        <dbReference type="Proteomes" id="UP000474967"/>
    </source>
</evidence>
<comment type="caution">
    <text evidence="1">The sequence shown here is derived from an EMBL/GenBank/DDBJ whole genome shotgun (WGS) entry which is preliminary data.</text>
</comment>
<name>A0A6L9Y1R9_9MICO</name>
<accession>A0A6L9Y1R9</accession>
<proteinExistence type="predicted"/>
<dbReference type="EMBL" id="JAAGWY010000004">
    <property type="protein sequence ID" value="NEN07610.1"/>
    <property type="molecule type" value="Genomic_DNA"/>
</dbReference>
<keyword evidence="2" id="KW-1185">Reference proteome</keyword>
<organism evidence="1 2">
    <name type="scientific">Leifsonia tongyongensis</name>
    <dbReference type="NCBI Taxonomy" id="1268043"/>
    <lineage>
        <taxon>Bacteria</taxon>
        <taxon>Bacillati</taxon>
        <taxon>Actinomycetota</taxon>
        <taxon>Actinomycetes</taxon>
        <taxon>Micrococcales</taxon>
        <taxon>Microbacteriaceae</taxon>
        <taxon>Leifsonia</taxon>
    </lineage>
</organism>
<sequence>MPIEDSESFLAPEGYLVHVGVGWFLTPAKVERVKNVQVGRSTVPGIFYVFVRRDDESQDASPIAIALNFIVHEGEPFLMNVVSVGLEVDEALKLVKSLRPLSWWKSKAILQLVFQRTDDDDDLDEQEKMRRHYEALLAVKDLPATRRRDRVTDALLKEVAEVYRQAWADGENPTQEVAKHFFKSHSTAARWVGMSRKKGYLGPADGPKGGELET</sequence>
<dbReference type="Proteomes" id="UP000474967">
    <property type="component" value="Unassembled WGS sequence"/>
</dbReference>
<dbReference type="AlphaFoldDB" id="A0A6L9Y1R9"/>
<gene>
    <name evidence="1" type="ORF">G3T36_17270</name>
</gene>
<reference evidence="1 2" key="1">
    <citation type="journal article" date="2014" name="J. Microbiol.">
        <title>Diaminobutyricibacter tongyongensis gen. nov., sp. nov. and Homoserinibacter gongjuensis gen. nov., sp. nov. belong to the family Microbacteriaceae.</title>
        <authorList>
            <person name="Kim S.J."/>
            <person name="Ahn J.H."/>
            <person name="Weon H.Y."/>
            <person name="Hamada M."/>
            <person name="Suzuki K."/>
            <person name="Kwon S.W."/>
        </authorList>
    </citation>
    <scope>NUCLEOTIDE SEQUENCE [LARGE SCALE GENOMIC DNA]</scope>
    <source>
        <strain evidence="1 2">NBRC 108724</strain>
    </source>
</reference>
<evidence type="ECO:0000313" key="1">
    <source>
        <dbReference type="EMBL" id="NEN07610.1"/>
    </source>
</evidence>